<accession>A0ABN3UDA3</accession>
<dbReference type="PANTHER" id="PTHR43877:SF1">
    <property type="entry name" value="ACETYLTRANSFERASE"/>
    <property type="match status" value="1"/>
</dbReference>
<evidence type="ECO:0000256" key="2">
    <source>
        <dbReference type="ARBA" id="ARBA00023315"/>
    </source>
</evidence>
<dbReference type="Gene3D" id="3.40.630.30">
    <property type="match status" value="1"/>
</dbReference>
<reference evidence="4 5" key="1">
    <citation type="journal article" date="2019" name="Int. J. Syst. Evol. Microbiol.">
        <title>The Global Catalogue of Microorganisms (GCM) 10K type strain sequencing project: providing services to taxonomists for standard genome sequencing and annotation.</title>
        <authorList>
            <consortium name="The Broad Institute Genomics Platform"/>
            <consortium name="The Broad Institute Genome Sequencing Center for Infectious Disease"/>
            <person name="Wu L."/>
            <person name="Ma J."/>
        </authorList>
    </citation>
    <scope>NUCLEOTIDE SEQUENCE [LARGE SCALE GENOMIC DNA]</scope>
    <source>
        <strain evidence="4 5">JCM 16378</strain>
    </source>
</reference>
<feature type="domain" description="N-acetyltransferase" evidence="3">
    <location>
        <begin position="16"/>
        <end position="164"/>
    </location>
</feature>
<keyword evidence="5" id="KW-1185">Reference proteome</keyword>
<organism evidence="4 5">
    <name type="scientific">Pedococcus aerophilus</name>
    <dbReference type="NCBI Taxonomy" id="436356"/>
    <lineage>
        <taxon>Bacteria</taxon>
        <taxon>Bacillati</taxon>
        <taxon>Actinomycetota</taxon>
        <taxon>Actinomycetes</taxon>
        <taxon>Micrococcales</taxon>
        <taxon>Intrasporangiaceae</taxon>
        <taxon>Pedococcus</taxon>
    </lineage>
</organism>
<evidence type="ECO:0000313" key="4">
    <source>
        <dbReference type="EMBL" id="GAA2729964.1"/>
    </source>
</evidence>
<keyword evidence="2" id="KW-0012">Acyltransferase</keyword>
<sequence length="164" mass="17709">MHVVTYGHPAGLEVPDDIVHVAAGVWARAAARRDNRSEPGTSVVEKAVAGVRRRLVLEGSVILVARDDDAVVGFALGAPTPSAWELYYLAVDPDAWGRGVAGVLLAAVDDHAGFVGRDQLELWVIDDNSRAAAVYERAGWVTTDDLVTDATSGRRERRMVRRLP</sequence>
<dbReference type="Pfam" id="PF00583">
    <property type="entry name" value="Acetyltransf_1"/>
    <property type="match status" value="1"/>
</dbReference>
<name>A0ABN3UDA3_9MICO</name>
<evidence type="ECO:0000313" key="5">
    <source>
        <dbReference type="Proteomes" id="UP001501326"/>
    </source>
</evidence>
<evidence type="ECO:0000259" key="3">
    <source>
        <dbReference type="PROSITE" id="PS51186"/>
    </source>
</evidence>
<dbReference type="EMBL" id="BAAARN010000001">
    <property type="protein sequence ID" value="GAA2729964.1"/>
    <property type="molecule type" value="Genomic_DNA"/>
</dbReference>
<keyword evidence="1" id="KW-0808">Transferase</keyword>
<dbReference type="PROSITE" id="PS51186">
    <property type="entry name" value="GNAT"/>
    <property type="match status" value="1"/>
</dbReference>
<gene>
    <name evidence="4" type="ORF">GCM10009867_00350</name>
</gene>
<dbReference type="CDD" id="cd04301">
    <property type="entry name" value="NAT_SF"/>
    <property type="match status" value="1"/>
</dbReference>
<evidence type="ECO:0000256" key="1">
    <source>
        <dbReference type="ARBA" id="ARBA00022679"/>
    </source>
</evidence>
<dbReference type="InterPro" id="IPR000182">
    <property type="entry name" value="GNAT_dom"/>
</dbReference>
<proteinExistence type="predicted"/>
<protein>
    <recommendedName>
        <fullName evidence="3">N-acetyltransferase domain-containing protein</fullName>
    </recommendedName>
</protein>
<dbReference type="InterPro" id="IPR016181">
    <property type="entry name" value="Acyl_CoA_acyltransferase"/>
</dbReference>
<comment type="caution">
    <text evidence="4">The sequence shown here is derived from an EMBL/GenBank/DDBJ whole genome shotgun (WGS) entry which is preliminary data.</text>
</comment>
<dbReference type="SUPFAM" id="SSF55729">
    <property type="entry name" value="Acyl-CoA N-acyltransferases (Nat)"/>
    <property type="match status" value="1"/>
</dbReference>
<dbReference type="InterPro" id="IPR050832">
    <property type="entry name" value="Bact_Acetyltransf"/>
</dbReference>
<dbReference type="RefSeq" id="WP_344189080.1">
    <property type="nucleotide sequence ID" value="NZ_BAAARN010000001.1"/>
</dbReference>
<dbReference type="Proteomes" id="UP001501326">
    <property type="component" value="Unassembled WGS sequence"/>
</dbReference>
<dbReference type="PANTHER" id="PTHR43877">
    <property type="entry name" value="AMINOALKYLPHOSPHONATE N-ACETYLTRANSFERASE-RELATED-RELATED"/>
    <property type="match status" value="1"/>
</dbReference>